<dbReference type="RefSeq" id="XP_044557954.1">
    <property type="nucleotide sequence ID" value="XM_044712302.1"/>
</dbReference>
<feature type="domain" description="AD" evidence="2">
    <location>
        <begin position="213"/>
        <end position="304"/>
    </location>
</feature>
<evidence type="ECO:0000259" key="2">
    <source>
        <dbReference type="PROSITE" id="PS52001"/>
    </source>
</evidence>
<evidence type="ECO:0000313" key="3">
    <source>
        <dbReference type="EMBL" id="KAF0973241.1"/>
    </source>
</evidence>
<protein>
    <recommendedName>
        <fullName evidence="2">AD domain-containing protein</fullName>
    </recommendedName>
</protein>
<proteinExistence type="predicted"/>
<dbReference type="VEuPathDB" id="AmoebaDB:FDP41_008448"/>
<dbReference type="OrthoDB" id="1057137at2759"/>
<evidence type="ECO:0000313" key="4">
    <source>
        <dbReference type="Proteomes" id="UP000444721"/>
    </source>
</evidence>
<dbReference type="InterPro" id="IPR019181">
    <property type="entry name" value="LSM12_ABD"/>
</dbReference>
<dbReference type="VEuPathDB" id="AmoebaDB:NF0033120"/>
<name>A0A6A5BFG5_NAEFO</name>
<dbReference type="InterPro" id="IPR047574">
    <property type="entry name" value="AD"/>
</dbReference>
<comment type="caution">
    <text evidence="3">The sequence shown here is derived from an EMBL/GenBank/DDBJ whole genome shotgun (WGS) entry which is preliminary data.</text>
</comment>
<evidence type="ECO:0000256" key="1">
    <source>
        <dbReference type="SAM" id="MobiDB-lite"/>
    </source>
</evidence>
<reference evidence="3 4" key="1">
    <citation type="journal article" date="2019" name="Sci. Rep.">
        <title>Nanopore sequencing improves the draft genome of the human pathogenic amoeba Naegleria fowleri.</title>
        <authorList>
            <person name="Liechti N."/>
            <person name="Schurch N."/>
            <person name="Bruggmann R."/>
            <person name="Wittwer M."/>
        </authorList>
    </citation>
    <scope>NUCLEOTIDE SEQUENCE [LARGE SCALE GENOMIC DNA]</scope>
    <source>
        <strain evidence="3 4">ATCC 30894</strain>
    </source>
</reference>
<dbReference type="AlphaFoldDB" id="A0A6A5BFG5"/>
<organism evidence="3 4">
    <name type="scientific">Naegleria fowleri</name>
    <name type="common">Brain eating amoeba</name>
    <dbReference type="NCBI Taxonomy" id="5763"/>
    <lineage>
        <taxon>Eukaryota</taxon>
        <taxon>Discoba</taxon>
        <taxon>Heterolobosea</taxon>
        <taxon>Tetramitia</taxon>
        <taxon>Eutetramitia</taxon>
        <taxon>Vahlkampfiidae</taxon>
        <taxon>Naegleria</taxon>
    </lineage>
</organism>
<dbReference type="SMART" id="SM00995">
    <property type="entry name" value="AD"/>
    <property type="match status" value="1"/>
</dbReference>
<accession>A0A6A5BFG5</accession>
<dbReference type="Pfam" id="PF09793">
    <property type="entry name" value="AD"/>
    <property type="match status" value="1"/>
</dbReference>
<dbReference type="Proteomes" id="UP000444721">
    <property type="component" value="Unassembled WGS sequence"/>
</dbReference>
<dbReference type="VEuPathDB" id="AmoebaDB:NfTy_093240"/>
<dbReference type="OMA" id="NTDVGNH"/>
<feature type="compositionally biased region" description="Low complexity" evidence="1">
    <location>
        <begin position="60"/>
        <end position="71"/>
    </location>
</feature>
<feature type="compositionally biased region" description="Polar residues" evidence="1">
    <location>
        <begin position="97"/>
        <end position="117"/>
    </location>
</feature>
<dbReference type="PANTHER" id="PTHR13542">
    <property type="entry name" value="LSM12 HOMOLOG"/>
    <property type="match status" value="1"/>
</dbReference>
<dbReference type="InterPro" id="IPR039683">
    <property type="entry name" value="Lsm12-like"/>
</dbReference>
<feature type="compositionally biased region" description="Low complexity" evidence="1">
    <location>
        <begin position="24"/>
        <end position="53"/>
    </location>
</feature>
<gene>
    <name evidence="3" type="ORF">FDP41_008448</name>
</gene>
<sequence length="304" mass="33228">MKKNDQKNTMLGRETPSYKQALQSAGNSSSSGSSNSTSSGGTSGSSTTFHSSGVNRPNSQQTTHTNNQQQQQHHHHHHNRNVHHKSKPTTASSSTSIVGSNQTDVSTTNTPSAPLLTLDNTDVGNHVVLRLHPGQNILEGEVFAFDPDLGFLALFINEGKHASSTRKNFRIIRVGSIVEVVSNTKATHISQSGSVSEKFLDTVPFADTSIPLPEVDSEEIMRREEMAIHERRERLGSNVSSEAQAIFDNLSKTLPCKWRGKDILVMDSVIVPPYGLDNVSGPAAERKRVQNFLQKALEKIKSNK</sequence>
<keyword evidence="4" id="KW-1185">Reference proteome</keyword>
<dbReference type="PROSITE" id="PS52001">
    <property type="entry name" value="AD"/>
    <property type="match status" value="1"/>
</dbReference>
<feature type="compositionally biased region" description="Basic residues" evidence="1">
    <location>
        <begin position="72"/>
        <end position="87"/>
    </location>
</feature>
<feature type="region of interest" description="Disordered" evidence="1">
    <location>
        <begin position="1"/>
        <end position="117"/>
    </location>
</feature>
<dbReference type="EMBL" id="VFQX01000061">
    <property type="protein sequence ID" value="KAF0973241.1"/>
    <property type="molecule type" value="Genomic_DNA"/>
</dbReference>
<dbReference type="GeneID" id="68115666"/>